<dbReference type="Gene3D" id="3.10.310.10">
    <property type="entry name" value="Diaminopimelate Epimerase, Chain A, domain 1"/>
    <property type="match status" value="2"/>
</dbReference>
<comment type="similarity">
    <text evidence="2">Belongs to the proline racemase family.</text>
</comment>
<evidence type="ECO:0000256" key="2">
    <source>
        <dbReference type="ARBA" id="ARBA00007529"/>
    </source>
</evidence>
<evidence type="ECO:0000256" key="3">
    <source>
        <dbReference type="ARBA" id="ARBA00013105"/>
    </source>
</evidence>
<dbReference type="PANTHER" id="PTHR33442">
    <property type="entry name" value="TRANS-3-HYDROXY-L-PROLINE DEHYDRATASE"/>
    <property type="match status" value="1"/>
</dbReference>
<dbReference type="PANTHER" id="PTHR33442:SF1">
    <property type="entry name" value="TRANS-3-HYDROXY-L-PROLINE DEHYDRATASE"/>
    <property type="match status" value="1"/>
</dbReference>
<protein>
    <recommendedName>
        <fullName evidence="3">trans-L-3-hydroxyproline dehydratase</fullName>
        <ecNumber evidence="3">4.2.1.77</ecNumber>
    </recommendedName>
</protein>
<dbReference type="PIRSF" id="PIRSF029792">
    <property type="entry name" value="Pro_racemase"/>
    <property type="match status" value="1"/>
</dbReference>
<evidence type="ECO:0000313" key="4">
    <source>
        <dbReference type="EMBL" id="CEJ94916.1"/>
    </source>
</evidence>
<keyword evidence="5" id="KW-1185">Reference proteome</keyword>
<organism evidence="4 5">
    <name type="scientific">[Torrubiella] hemipterigena</name>
    <dbReference type="NCBI Taxonomy" id="1531966"/>
    <lineage>
        <taxon>Eukaryota</taxon>
        <taxon>Fungi</taxon>
        <taxon>Dikarya</taxon>
        <taxon>Ascomycota</taxon>
        <taxon>Pezizomycotina</taxon>
        <taxon>Sordariomycetes</taxon>
        <taxon>Hypocreomycetidae</taxon>
        <taxon>Hypocreales</taxon>
        <taxon>Clavicipitaceae</taxon>
        <taxon>Clavicipitaceae incertae sedis</taxon>
        <taxon>'Torrubiella' clade</taxon>
    </lineage>
</organism>
<accession>A0A0A1TCZ1</accession>
<dbReference type="Pfam" id="PF05544">
    <property type="entry name" value="Pro_racemase"/>
    <property type="match status" value="1"/>
</dbReference>
<evidence type="ECO:0000256" key="1">
    <source>
        <dbReference type="ARBA" id="ARBA00001148"/>
    </source>
</evidence>
<dbReference type="SFLD" id="SFLDS00028">
    <property type="entry name" value="Proline_Racemase"/>
    <property type="match status" value="1"/>
</dbReference>
<evidence type="ECO:0000313" key="5">
    <source>
        <dbReference type="Proteomes" id="UP000039046"/>
    </source>
</evidence>
<dbReference type="OrthoDB" id="6409228at2759"/>
<dbReference type="SUPFAM" id="SSF54506">
    <property type="entry name" value="Diaminopimelate epimerase-like"/>
    <property type="match status" value="1"/>
</dbReference>
<dbReference type="EC" id="4.2.1.77" evidence="3"/>
<dbReference type="STRING" id="1531966.A0A0A1TCZ1"/>
<sequence>MSQPIWIETHDWHTAGEPFRIVPTLPDDALPSSSTVAQRRFDILATPNHPLDQLRRSLCHEPRGHADMYGGFITPPNDDGALFGVLFWHKDGFSTACGHGTIALGYWALHTGKLKAPENGQVDVVVDCPSGRVVARMGVEKGKAVHADFINVTSYQLSKGLPTTIPSFGTELSVDLTFGGAVYATLDAAQVGLEVKPCNVARFIQYAREIKVALGERAHYGKYDCYGVIFFDDIASEQGIVTQRNVTVFADGQIDRSPCGSGSCARLAVLLAQKRLDTQGKLVNQSIIGSSFEATVQELVQGPGEFPAVIPIVRGRASLVGEMKFYIDDADELHPGFLLR</sequence>
<dbReference type="EMBL" id="CDHN01000008">
    <property type="protein sequence ID" value="CEJ94916.1"/>
    <property type="molecule type" value="Genomic_DNA"/>
</dbReference>
<dbReference type="HOGENOM" id="CLU_036729_0_0_1"/>
<name>A0A0A1TCZ1_9HYPO</name>
<dbReference type="GO" id="GO:0050346">
    <property type="term" value="F:trans-L-3-hydroxyproline dehydratase activity"/>
    <property type="evidence" value="ECO:0007669"/>
    <property type="project" value="UniProtKB-EC"/>
</dbReference>
<dbReference type="AlphaFoldDB" id="A0A0A1TCZ1"/>
<gene>
    <name evidence="4" type="ORF">VHEMI10423</name>
</gene>
<reference evidence="4 5" key="1">
    <citation type="journal article" date="2015" name="Genome Announc.">
        <title>Draft Genome Sequence and Gene Annotation of the Entomopathogenic Fungus Verticillium hemipterigenum.</title>
        <authorList>
            <person name="Horn F."/>
            <person name="Habel A."/>
            <person name="Scharf D.H."/>
            <person name="Dworschak J."/>
            <person name="Brakhage A.A."/>
            <person name="Guthke R."/>
            <person name="Hertweck C."/>
            <person name="Linde J."/>
        </authorList>
    </citation>
    <scope>NUCLEOTIDE SEQUENCE [LARGE SCALE GENOMIC DNA]</scope>
</reference>
<dbReference type="InterPro" id="IPR008794">
    <property type="entry name" value="Pro_racemase_fam"/>
</dbReference>
<proteinExistence type="inferred from homology"/>
<comment type="catalytic activity">
    <reaction evidence="1">
        <text>trans-3-hydroxy-L-proline = 1-pyrroline-2-carboxylate + H2O</text>
        <dbReference type="Rhea" id="RHEA:10320"/>
        <dbReference type="ChEBI" id="CHEBI:15377"/>
        <dbReference type="ChEBI" id="CHEBI:39785"/>
        <dbReference type="ChEBI" id="CHEBI:57938"/>
        <dbReference type="EC" id="4.2.1.77"/>
    </reaction>
</comment>
<dbReference type="Proteomes" id="UP000039046">
    <property type="component" value="Unassembled WGS sequence"/>
</dbReference>